<feature type="region of interest" description="Disordered" evidence="1">
    <location>
        <begin position="59"/>
        <end position="92"/>
    </location>
</feature>
<feature type="non-terminal residue" evidence="2">
    <location>
        <position position="92"/>
    </location>
</feature>
<feature type="compositionally biased region" description="Polar residues" evidence="1">
    <location>
        <begin position="1"/>
        <end position="21"/>
    </location>
</feature>
<sequence>MAASKTTAAGRVVSSSRNCTSPPARAGRKAASHWPQVDGRGVGGWANGWMADGGGWRECGMQGPGQDSSRKARQGKERAARIMQNAKKMNAG</sequence>
<evidence type="ECO:0000256" key="1">
    <source>
        <dbReference type="SAM" id="MobiDB-lite"/>
    </source>
</evidence>
<name>A0A3E2HHC4_SCYLI</name>
<gene>
    <name evidence="2" type="ORF">B7463_g3790</name>
</gene>
<protein>
    <submittedName>
        <fullName evidence="2">Uncharacterized protein</fullName>
    </submittedName>
</protein>
<feature type="compositionally biased region" description="Basic and acidic residues" evidence="1">
    <location>
        <begin position="68"/>
        <end position="80"/>
    </location>
</feature>
<feature type="region of interest" description="Disordered" evidence="1">
    <location>
        <begin position="1"/>
        <end position="42"/>
    </location>
</feature>
<dbReference type="EMBL" id="NCSJ02000052">
    <property type="protein sequence ID" value="RFU32543.1"/>
    <property type="molecule type" value="Genomic_DNA"/>
</dbReference>
<comment type="caution">
    <text evidence="2">The sequence shown here is derived from an EMBL/GenBank/DDBJ whole genome shotgun (WGS) entry which is preliminary data.</text>
</comment>
<reference evidence="2 3" key="1">
    <citation type="submission" date="2018-05" db="EMBL/GenBank/DDBJ databases">
        <title>Draft genome sequence of Scytalidium lignicola DSM 105466, a ubiquitous saprotrophic fungus.</title>
        <authorList>
            <person name="Buettner E."/>
            <person name="Gebauer A.M."/>
            <person name="Hofrichter M."/>
            <person name="Liers C."/>
            <person name="Kellner H."/>
        </authorList>
    </citation>
    <scope>NUCLEOTIDE SEQUENCE [LARGE SCALE GENOMIC DNA]</scope>
    <source>
        <strain evidence="2 3">DSM 105466</strain>
    </source>
</reference>
<feature type="non-terminal residue" evidence="2">
    <location>
        <position position="1"/>
    </location>
</feature>
<evidence type="ECO:0000313" key="2">
    <source>
        <dbReference type="EMBL" id="RFU32543.1"/>
    </source>
</evidence>
<proteinExistence type="predicted"/>
<organism evidence="2 3">
    <name type="scientific">Scytalidium lignicola</name>
    <name type="common">Hyphomycete</name>
    <dbReference type="NCBI Taxonomy" id="5539"/>
    <lineage>
        <taxon>Eukaryota</taxon>
        <taxon>Fungi</taxon>
        <taxon>Dikarya</taxon>
        <taxon>Ascomycota</taxon>
        <taxon>Pezizomycotina</taxon>
        <taxon>Leotiomycetes</taxon>
        <taxon>Leotiomycetes incertae sedis</taxon>
        <taxon>Scytalidium</taxon>
    </lineage>
</organism>
<dbReference type="Proteomes" id="UP000258309">
    <property type="component" value="Unassembled WGS sequence"/>
</dbReference>
<keyword evidence="3" id="KW-1185">Reference proteome</keyword>
<evidence type="ECO:0000313" key="3">
    <source>
        <dbReference type="Proteomes" id="UP000258309"/>
    </source>
</evidence>
<dbReference type="AlphaFoldDB" id="A0A3E2HHC4"/>
<accession>A0A3E2HHC4</accession>